<evidence type="ECO:0000313" key="7">
    <source>
        <dbReference type="EMBL" id="GGI23679.1"/>
    </source>
</evidence>
<dbReference type="SUPFAM" id="SSF88659">
    <property type="entry name" value="Sigma3 and sigma4 domains of RNA polymerase sigma factors"/>
    <property type="match status" value="1"/>
</dbReference>
<evidence type="ECO:0000313" key="8">
    <source>
        <dbReference type="Proteomes" id="UP000645390"/>
    </source>
</evidence>
<dbReference type="Pfam" id="PF04542">
    <property type="entry name" value="Sigma70_r2"/>
    <property type="match status" value="1"/>
</dbReference>
<keyword evidence="2" id="KW-0805">Transcription regulation</keyword>
<dbReference type="PANTHER" id="PTHR43133:SF46">
    <property type="entry name" value="RNA POLYMERASE SIGMA-70 FACTOR ECF SUBFAMILY"/>
    <property type="match status" value="1"/>
</dbReference>
<feature type="domain" description="RNA polymerase sigma factor 70 region 4 type 2" evidence="6">
    <location>
        <begin position="124"/>
        <end position="171"/>
    </location>
</feature>
<keyword evidence="3" id="KW-0731">Sigma factor</keyword>
<dbReference type="PANTHER" id="PTHR43133">
    <property type="entry name" value="RNA POLYMERASE ECF-TYPE SIGMA FACTO"/>
    <property type="match status" value="1"/>
</dbReference>
<evidence type="ECO:0000256" key="3">
    <source>
        <dbReference type="ARBA" id="ARBA00023082"/>
    </source>
</evidence>
<comment type="caution">
    <text evidence="7">The sequence shown here is derived from an EMBL/GenBank/DDBJ whole genome shotgun (WGS) entry which is preliminary data.</text>
</comment>
<dbReference type="InterPro" id="IPR013325">
    <property type="entry name" value="RNA_pol_sigma_r2"/>
</dbReference>
<proteinExistence type="inferred from homology"/>
<dbReference type="InterPro" id="IPR036388">
    <property type="entry name" value="WH-like_DNA-bd_sf"/>
</dbReference>
<dbReference type="InterPro" id="IPR013324">
    <property type="entry name" value="RNA_pol_sigma_r3/r4-like"/>
</dbReference>
<organism evidence="7 8">
    <name type="scientific">Pedobacter mendelii</name>
    <dbReference type="NCBI Taxonomy" id="1908240"/>
    <lineage>
        <taxon>Bacteria</taxon>
        <taxon>Pseudomonadati</taxon>
        <taxon>Bacteroidota</taxon>
        <taxon>Sphingobacteriia</taxon>
        <taxon>Sphingobacteriales</taxon>
        <taxon>Sphingobacteriaceae</taxon>
        <taxon>Pedobacter</taxon>
    </lineage>
</organism>
<dbReference type="InterPro" id="IPR014284">
    <property type="entry name" value="RNA_pol_sigma-70_dom"/>
</dbReference>
<protein>
    <submittedName>
        <fullName evidence="7">DNA-directed RNA polymerase sigma-70 factor</fullName>
    </submittedName>
</protein>
<evidence type="ECO:0000259" key="5">
    <source>
        <dbReference type="Pfam" id="PF04542"/>
    </source>
</evidence>
<dbReference type="SUPFAM" id="SSF88946">
    <property type="entry name" value="Sigma2 domain of RNA polymerase sigma factors"/>
    <property type="match status" value="1"/>
</dbReference>
<dbReference type="GO" id="GO:0000428">
    <property type="term" value="C:DNA-directed RNA polymerase complex"/>
    <property type="evidence" value="ECO:0007669"/>
    <property type="project" value="UniProtKB-KW"/>
</dbReference>
<name>A0ABQ2BDK3_9SPHI</name>
<dbReference type="Pfam" id="PF08281">
    <property type="entry name" value="Sigma70_r4_2"/>
    <property type="match status" value="1"/>
</dbReference>
<keyword evidence="8" id="KW-1185">Reference proteome</keyword>
<comment type="similarity">
    <text evidence="1">Belongs to the sigma-70 factor family. ECF subfamily.</text>
</comment>
<sequence>MPSYNKCTDNELAGFLKSGDRLAYEEIYHRYKFILHNHAWNKFRNKQEAEDALQEVFTKLWDKRFLLEANVNLSGYLYASVRNYFLNFIARKDIQGRYVSHIQKFTEEQNVLTDHRIRENQLRELIEKEIESLPARMREVFEMSRKEHLTHKEIAARLGTSEETIKKQISSVLKIMRAKFGVIVYLAFLFHRY</sequence>
<dbReference type="Proteomes" id="UP000645390">
    <property type="component" value="Unassembled WGS sequence"/>
</dbReference>
<evidence type="ECO:0000259" key="6">
    <source>
        <dbReference type="Pfam" id="PF08281"/>
    </source>
</evidence>
<dbReference type="EMBL" id="BMDJ01000002">
    <property type="protein sequence ID" value="GGI23679.1"/>
    <property type="molecule type" value="Genomic_DNA"/>
</dbReference>
<dbReference type="NCBIfam" id="TIGR02937">
    <property type="entry name" value="sigma70-ECF"/>
    <property type="match status" value="1"/>
</dbReference>
<keyword evidence="7" id="KW-0240">DNA-directed RNA polymerase</keyword>
<evidence type="ECO:0000256" key="4">
    <source>
        <dbReference type="ARBA" id="ARBA00023163"/>
    </source>
</evidence>
<dbReference type="Gene3D" id="1.10.1740.10">
    <property type="match status" value="1"/>
</dbReference>
<dbReference type="InterPro" id="IPR013249">
    <property type="entry name" value="RNA_pol_sigma70_r4_t2"/>
</dbReference>
<gene>
    <name evidence="7" type="ORF">GCM10008119_08850</name>
</gene>
<dbReference type="InterPro" id="IPR039425">
    <property type="entry name" value="RNA_pol_sigma-70-like"/>
</dbReference>
<reference evidence="8" key="1">
    <citation type="journal article" date="2019" name="Int. J. Syst. Evol. Microbiol.">
        <title>The Global Catalogue of Microorganisms (GCM) 10K type strain sequencing project: providing services to taxonomists for standard genome sequencing and annotation.</title>
        <authorList>
            <consortium name="The Broad Institute Genomics Platform"/>
            <consortium name="The Broad Institute Genome Sequencing Center for Infectious Disease"/>
            <person name="Wu L."/>
            <person name="Ma J."/>
        </authorList>
    </citation>
    <scope>NUCLEOTIDE SEQUENCE [LARGE SCALE GENOMIC DNA]</scope>
    <source>
        <strain evidence="8">CCM 8939</strain>
    </source>
</reference>
<dbReference type="InterPro" id="IPR007627">
    <property type="entry name" value="RNA_pol_sigma70_r2"/>
</dbReference>
<accession>A0ABQ2BDK3</accession>
<evidence type="ECO:0000256" key="2">
    <source>
        <dbReference type="ARBA" id="ARBA00023015"/>
    </source>
</evidence>
<dbReference type="RefSeq" id="WP_188412050.1">
    <property type="nucleotide sequence ID" value="NZ_BMDJ01000002.1"/>
</dbReference>
<feature type="domain" description="RNA polymerase sigma-70 region 2" evidence="5">
    <location>
        <begin position="28"/>
        <end position="93"/>
    </location>
</feature>
<keyword evidence="4" id="KW-0804">Transcription</keyword>
<evidence type="ECO:0000256" key="1">
    <source>
        <dbReference type="ARBA" id="ARBA00010641"/>
    </source>
</evidence>
<dbReference type="CDD" id="cd06171">
    <property type="entry name" value="Sigma70_r4"/>
    <property type="match status" value="1"/>
</dbReference>
<dbReference type="NCBIfam" id="TIGR02985">
    <property type="entry name" value="Sig70_bacteroi1"/>
    <property type="match status" value="1"/>
</dbReference>
<dbReference type="InterPro" id="IPR014327">
    <property type="entry name" value="RNA_pol_sigma70_bacteroid"/>
</dbReference>
<dbReference type="Gene3D" id="1.10.10.10">
    <property type="entry name" value="Winged helix-like DNA-binding domain superfamily/Winged helix DNA-binding domain"/>
    <property type="match status" value="1"/>
</dbReference>